<evidence type="ECO:0000259" key="6">
    <source>
        <dbReference type="Pfam" id="PF03946"/>
    </source>
</evidence>
<name>A0ABP0QS11_9DINO</name>
<dbReference type="HAMAP" id="MF_00736">
    <property type="entry name" value="Ribosomal_uL11"/>
    <property type="match status" value="1"/>
</dbReference>
<evidence type="ECO:0000259" key="5">
    <source>
        <dbReference type="Pfam" id="PF00298"/>
    </source>
</evidence>
<evidence type="ECO:0000256" key="3">
    <source>
        <dbReference type="ARBA" id="ARBA00023274"/>
    </source>
</evidence>
<dbReference type="InterPro" id="IPR036769">
    <property type="entry name" value="Ribosomal_uL11_C_sf"/>
</dbReference>
<dbReference type="SUPFAM" id="SSF54747">
    <property type="entry name" value="Ribosomal L11/L12e N-terminal domain"/>
    <property type="match status" value="1"/>
</dbReference>
<feature type="domain" description="Large ribosomal subunit protein uL11 N-terminal" evidence="6">
    <location>
        <begin position="90"/>
        <end position="143"/>
    </location>
</feature>
<keyword evidence="2 4" id="KW-0689">Ribosomal protein</keyword>
<evidence type="ECO:0008006" key="9">
    <source>
        <dbReference type="Google" id="ProtNLM"/>
    </source>
</evidence>
<dbReference type="SUPFAM" id="SSF46906">
    <property type="entry name" value="Ribosomal protein L11, C-terminal domain"/>
    <property type="match status" value="1"/>
</dbReference>
<reference evidence="7 8" key="1">
    <citation type="submission" date="2024-02" db="EMBL/GenBank/DDBJ databases">
        <authorList>
            <person name="Chen Y."/>
            <person name="Shah S."/>
            <person name="Dougan E. K."/>
            <person name="Thang M."/>
            <person name="Chan C."/>
        </authorList>
    </citation>
    <scope>NUCLEOTIDE SEQUENCE [LARGE SCALE GENOMIC DNA]</scope>
</reference>
<keyword evidence="3 4" id="KW-0687">Ribonucleoprotein</keyword>
<evidence type="ECO:0000313" key="8">
    <source>
        <dbReference type="Proteomes" id="UP001642484"/>
    </source>
</evidence>
<dbReference type="EMBL" id="CAXAMN010024762">
    <property type="protein sequence ID" value="CAK9089741.1"/>
    <property type="molecule type" value="Genomic_DNA"/>
</dbReference>
<sequence>MLWLVLAVVALGYATPLNFLVTKPTLRGGAGIRIVHSDHVLSRKTARGDRSGVAAIGMALAIGVVSRRHQRLTTAARAVTEVAQVKLSKIIGGKATPAPPVGPAIGAFGLNIAFFVKEYNALTADKVGEACPCIVHVMSDKSFKIELKTPLTATLLHKAVGASKGSGKAGKDMIGTISIEKLEEIAKIKLADLNCEDISRAMKIVHGTAVASGIKVEGYEKWLKKSVPKPKSIMDRYGPGVSRLPAPWGEGPRLK</sequence>
<evidence type="ECO:0000256" key="1">
    <source>
        <dbReference type="ARBA" id="ARBA00010537"/>
    </source>
</evidence>
<evidence type="ECO:0000256" key="4">
    <source>
        <dbReference type="RuleBase" id="RU003978"/>
    </source>
</evidence>
<accession>A0ABP0QS11</accession>
<organism evidence="7 8">
    <name type="scientific">Durusdinium trenchii</name>
    <dbReference type="NCBI Taxonomy" id="1381693"/>
    <lineage>
        <taxon>Eukaryota</taxon>
        <taxon>Sar</taxon>
        <taxon>Alveolata</taxon>
        <taxon>Dinophyceae</taxon>
        <taxon>Suessiales</taxon>
        <taxon>Symbiodiniaceae</taxon>
        <taxon>Durusdinium</taxon>
    </lineage>
</organism>
<dbReference type="InterPro" id="IPR020783">
    <property type="entry name" value="Ribosomal_uL11_C"/>
</dbReference>
<dbReference type="Gene3D" id="1.10.10.250">
    <property type="entry name" value="Ribosomal protein L11, C-terminal domain"/>
    <property type="match status" value="1"/>
</dbReference>
<dbReference type="PANTHER" id="PTHR11661">
    <property type="entry name" value="60S RIBOSOMAL PROTEIN L12"/>
    <property type="match status" value="1"/>
</dbReference>
<keyword evidence="8" id="KW-1185">Reference proteome</keyword>
<comment type="similarity">
    <text evidence="1 4">Belongs to the universal ribosomal protein uL11 family.</text>
</comment>
<comment type="caution">
    <text evidence="7">The sequence shown here is derived from an EMBL/GenBank/DDBJ whole genome shotgun (WGS) entry which is preliminary data.</text>
</comment>
<dbReference type="Pfam" id="PF03946">
    <property type="entry name" value="Ribosomal_L11_N"/>
    <property type="match status" value="1"/>
</dbReference>
<dbReference type="SMART" id="SM00649">
    <property type="entry name" value="RL11"/>
    <property type="match status" value="1"/>
</dbReference>
<dbReference type="Gene3D" id="3.30.1550.10">
    <property type="entry name" value="Ribosomal protein L11/L12, N-terminal domain"/>
    <property type="match status" value="1"/>
</dbReference>
<feature type="domain" description="Large ribosomal subunit protein uL11 C-terminal" evidence="5">
    <location>
        <begin position="148"/>
        <end position="216"/>
    </location>
</feature>
<dbReference type="Proteomes" id="UP001642484">
    <property type="component" value="Unassembled WGS sequence"/>
</dbReference>
<gene>
    <name evidence="7" type="ORF">CCMP2556_LOCUS43168</name>
</gene>
<dbReference type="InterPro" id="IPR020784">
    <property type="entry name" value="Ribosomal_uL11_N"/>
</dbReference>
<proteinExistence type="inferred from homology"/>
<protein>
    <recommendedName>
        <fullName evidence="9">50S ribosomal protein L11</fullName>
    </recommendedName>
</protein>
<dbReference type="PANTHER" id="PTHR11661:SF1">
    <property type="entry name" value="LARGE RIBOSOMAL SUBUNIT PROTEIN UL11M"/>
    <property type="match status" value="1"/>
</dbReference>
<evidence type="ECO:0000256" key="2">
    <source>
        <dbReference type="ARBA" id="ARBA00022980"/>
    </source>
</evidence>
<dbReference type="InterPro" id="IPR000911">
    <property type="entry name" value="Ribosomal_uL11"/>
</dbReference>
<dbReference type="InterPro" id="IPR036796">
    <property type="entry name" value="Ribosomal_uL11_N_sf"/>
</dbReference>
<dbReference type="CDD" id="cd00349">
    <property type="entry name" value="Ribosomal_L11"/>
    <property type="match status" value="1"/>
</dbReference>
<dbReference type="Pfam" id="PF00298">
    <property type="entry name" value="Ribosomal_L11"/>
    <property type="match status" value="1"/>
</dbReference>
<evidence type="ECO:0000313" key="7">
    <source>
        <dbReference type="EMBL" id="CAK9089741.1"/>
    </source>
</evidence>